<protein>
    <recommendedName>
        <fullName evidence="6">PHD-type domain-containing protein</fullName>
    </recommendedName>
</protein>
<evidence type="ECO:0000256" key="1">
    <source>
        <dbReference type="ARBA" id="ARBA00022723"/>
    </source>
</evidence>
<keyword evidence="2 4" id="KW-0863">Zinc-finger</keyword>
<dbReference type="InterPro" id="IPR001965">
    <property type="entry name" value="Znf_PHD"/>
</dbReference>
<gene>
    <name evidence="7" type="ORF">RIF29_14842</name>
</gene>
<accession>A0AAN9FCG2</accession>
<comment type="caution">
    <text evidence="7">The sequence shown here is derived from an EMBL/GenBank/DDBJ whole genome shotgun (WGS) entry which is preliminary data.</text>
</comment>
<proteinExistence type="predicted"/>
<reference evidence="7 8" key="1">
    <citation type="submission" date="2024-01" db="EMBL/GenBank/DDBJ databases">
        <title>The genomes of 5 underutilized Papilionoideae crops provide insights into root nodulation and disease resistanc.</title>
        <authorList>
            <person name="Yuan L."/>
        </authorList>
    </citation>
    <scope>NUCLEOTIDE SEQUENCE [LARGE SCALE GENOMIC DNA]</scope>
    <source>
        <strain evidence="7">ZHUSHIDOU_FW_LH</strain>
        <tissue evidence="7">Leaf</tissue>
    </source>
</reference>
<keyword evidence="8" id="KW-1185">Reference proteome</keyword>
<dbReference type="SMART" id="SM00249">
    <property type="entry name" value="PHD"/>
    <property type="match status" value="1"/>
</dbReference>
<dbReference type="PROSITE" id="PS50016">
    <property type="entry name" value="ZF_PHD_2"/>
    <property type="match status" value="1"/>
</dbReference>
<organism evidence="7 8">
    <name type="scientific">Crotalaria pallida</name>
    <name type="common">Smooth rattlebox</name>
    <name type="synonym">Crotalaria striata</name>
    <dbReference type="NCBI Taxonomy" id="3830"/>
    <lineage>
        <taxon>Eukaryota</taxon>
        <taxon>Viridiplantae</taxon>
        <taxon>Streptophyta</taxon>
        <taxon>Embryophyta</taxon>
        <taxon>Tracheophyta</taxon>
        <taxon>Spermatophyta</taxon>
        <taxon>Magnoliopsida</taxon>
        <taxon>eudicotyledons</taxon>
        <taxon>Gunneridae</taxon>
        <taxon>Pentapetalae</taxon>
        <taxon>rosids</taxon>
        <taxon>fabids</taxon>
        <taxon>Fabales</taxon>
        <taxon>Fabaceae</taxon>
        <taxon>Papilionoideae</taxon>
        <taxon>50 kb inversion clade</taxon>
        <taxon>genistoids sensu lato</taxon>
        <taxon>core genistoids</taxon>
        <taxon>Crotalarieae</taxon>
        <taxon>Crotalaria</taxon>
    </lineage>
</organism>
<dbReference type="InterPro" id="IPR019786">
    <property type="entry name" value="Zinc_finger_PHD-type_CS"/>
</dbReference>
<dbReference type="EMBL" id="JAYWIO010000003">
    <property type="protein sequence ID" value="KAK7273779.1"/>
    <property type="molecule type" value="Genomic_DNA"/>
</dbReference>
<keyword evidence="1" id="KW-0479">Metal-binding</keyword>
<dbReference type="PANTHER" id="PTHR47162:SF9">
    <property type="entry name" value="PHD FINGER PROTEIN EHD3-LIKE"/>
    <property type="match status" value="1"/>
</dbReference>
<dbReference type="SUPFAM" id="SSF57903">
    <property type="entry name" value="FYVE/PHD zinc finger"/>
    <property type="match status" value="1"/>
</dbReference>
<evidence type="ECO:0000256" key="5">
    <source>
        <dbReference type="SAM" id="MobiDB-lite"/>
    </source>
</evidence>
<dbReference type="PROSITE" id="PS01359">
    <property type="entry name" value="ZF_PHD_1"/>
    <property type="match status" value="1"/>
</dbReference>
<evidence type="ECO:0000256" key="4">
    <source>
        <dbReference type="PROSITE-ProRule" id="PRU00146"/>
    </source>
</evidence>
<evidence type="ECO:0000313" key="7">
    <source>
        <dbReference type="EMBL" id="KAK7273779.1"/>
    </source>
</evidence>
<dbReference type="GO" id="GO:0008270">
    <property type="term" value="F:zinc ion binding"/>
    <property type="evidence" value="ECO:0007669"/>
    <property type="project" value="UniProtKB-KW"/>
</dbReference>
<dbReference type="Proteomes" id="UP001372338">
    <property type="component" value="Unassembled WGS sequence"/>
</dbReference>
<dbReference type="Gene3D" id="3.30.40.10">
    <property type="entry name" value="Zinc/RING finger domain, C3HC4 (zinc finger)"/>
    <property type="match status" value="1"/>
</dbReference>
<dbReference type="PANTHER" id="PTHR47162">
    <property type="entry name" value="OS02G0192300 PROTEIN"/>
    <property type="match status" value="1"/>
</dbReference>
<evidence type="ECO:0000256" key="3">
    <source>
        <dbReference type="ARBA" id="ARBA00022833"/>
    </source>
</evidence>
<dbReference type="InterPro" id="IPR013083">
    <property type="entry name" value="Znf_RING/FYVE/PHD"/>
</dbReference>
<evidence type="ECO:0000259" key="6">
    <source>
        <dbReference type="PROSITE" id="PS50016"/>
    </source>
</evidence>
<dbReference type="InterPro" id="IPR011011">
    <property type="entry name" value="Znf_FYVE_PHD"/>
</dbReference>
<evidence type="ECO:0000313" key="8">
    <source>
        <dbReference type="Proteomes" id="UP001372338"/>
    </source>
</evidence>
<feature type="domain" description="PHD-type" evidence="6">
    <location>
        <begin position="29"/>
        <end position="79"/>
    </location>
</feature>
<sequence length="153" mass="17446">MKHDCSTTGHLTLTRKQLKSYGHYWYCPSCLCRVCLSDQDDDKIVLCDGCDHAYHLYCMKPPRTSIPKGKWFCRKCDIGIQAKCRAKVANKSKKRRRTGDDVSKPSISAEKKHSNKHVREFEKGEGMDMLLNAANTLNLIENLTKIELVTVTP</sequence>
<keyword evidence="3" id="KW-0862">Zinc</keyword>
<name>A0AAN9FCG2_CROPI</name>
<feature type="region of interest" description="Disordered" evidence="5">
    <location>
        <begin position="91"/>
        <end position="118"/>
    </location>
</feature>
<evidence type="ECO:0000256" key="2">
    <source>
        <dbReference type="ARBA" id="ARBA00022771"/>
    </source>
</evidence>
<feature type="compositionally biased region" description="Basic and acidic residues" evidence="5">
    <location>
        <begin position="98"/>
        <end position="118"/>
    </location>
</feature>
<dbReference type="InterPro" id="IPR019787">
    <property type="entry name" value="Znf_PHD-finger"/>
</dbReference>
<dbReference type="AlphaFoldDB" id="A0AAN9FCG2"/>
<dbReference type="Pfam" id="PF00628">
    <property type="entry name" value="PHD"/>
    <property type="match status" value="1"/>
</dbReference>